<name>A0A484FX37_COLOR</name>
<evidence type="ECO:0000313" key="2">
    <source>
        <dbReference type="Proteomes" id="UP000014480"/>
    </source>
</evidence>
<dbReference type="EMBL" id="AMCV02000011">
    <property type="protein sequence ID" value="TDZ22265.1"/>
    <property type="molecule type" value="Genomic_DNA"/>
</dbReference>
<reference evidence="2" key="2">
    <citation type="journal article" date="2019" name="Mol. Plant Microbe Interact.">
        <title>Genome sequence resources for four phytopathogenic fungi from the Colletotrichum orbiculare species complex.</title>
        <authorList>
            <person name="Gan P."/>
            <person name="Tsushima A."/>
            <person name="Narusaka M."/>
            <person name="Narusaka Y."/>
            <person name="Takano Y."/>
            <person name="Kubo Y."/>
            <person name="Shirasu K."/>
        </authorList>
    </citation>
    <scope>GENOME REANNOTATION</scope>
    <source>
        <strain evidence="2">104-T / ATCC 96160 / CBS 514.97 / LARS 414 / MAFF 240422</strain>
    </source>
</reference>
<proteinExistence type="predicted"/>
<dbReference type="AlphaFoldDB" id="A0A484FX37"/>
<comment type="caution">
    <text evidence="1">The sequence shown here is derived from an EMBL/GenBank/DDBJ whole genome shotgun (WGS) entry which is preliminary data.</text>
</comment>
<reference evidence="2" key="1">
    <citation type="journal article" date="2013" name="New Phytol.">
        <title>Comparative genomic and transcriptomic analyses reveal the hemibiotrophic stage shift of Colletotrichum fungi.</title>
        <authorList>
            <person name="Gan P."/>
            <person name="Ikeda K."/>
            <person name="Irieda H."/>
            <person name="Narusaka M."/>
            <person name="O'Connell R.J."/>
            <person name="Narusaka Y."/>
            <person name="Takano Y."/>
            <person name="Kubo Y."/>
            <person name="Shirasu K."/>
        </authorList>
    </citation>
    <scope>NUCLEOTIDE SEQUENCE [LARGE SCALE GENOMIC DNA]</scope>
    <source>
        <strain evidence="2">104-T / ATCC 96160 / CBS 514.97 / LARS 414 / MAFF 240422</strain>
    </source>
</reference>
<dbReference type="Proteomes" id="UP000014480">
    <property type="component" value="Unassembled WGS sequence"/>
</dbReference>
<sequence length="111" mass="12172">MAREENLRTRPRIHDRHAGFGARFSASVNKSWYDRSKLKGRGMGNTPGGRLTLHLASLAQSLVCFCDTSAVDLCPTPQHVGRFSHCFPTKSPRFKIASSVRPAASFAPDAT</sequence>
<protein>
    <submittedName>
        <fullName evidence="1">Uncharacterized protein</fullName>
    </submittedName>
</protein>
<evidence type="ECO:0000313" key="1">
    <source>
        <dbReference type="EMBL" id="TDZ22265.1"/>
    </source>
</evidence>
<gene>
    <name evidence="1" type="ORF">Cob_v004788</name>
</gene>
<keyword evidence="2" id="KW-1185">Reference proteome</keyword>
<organism evidence="1 2">
    <name type="scientific">Colletotrichum orbiculare (strain 104-T / ATCC 96160 / CBS 514.97 / LARS 414 / MAFF 240422)</name>
    <name type="common">Cucumber anthracnose fungus</name>
    <name type="synonym">Colletotrichum lagenarium</name>
    <dbReference type="NCBI Taxonomy" id="1213857"/>
    <lineage>
        <taxon>Eukaryota</taxon>
        <taxon>Fungi</taxon>
        <taxon>Dikarya</taxon>
        <taxon>Ascomycota</taxon>
        <taxon>Pezizomycotina</taxon>
        <taxon>Sordariomycetes</taxon>
        <taxon>Hypocreomycetidae</taxon>
        <taxon>Glomerellales</taxon>
        <taxon>Glomerellaceae</taxon>
        <taxon>Colletotrichum</taxon>
        <taxon>Colletotrichum orbiculare species complex</taxon>
    </lineage>
</organism>
<accession>A0A484FX37</accession>